<reference evidence="1 2" key="1">
    <citation type="submission" date="2024-02" db="EMBL/GenBank/DDBJ databases">
        <title>Roseibium algae sp. nov., isolated from marine alga (Grateloupia sp.), showing potential in myo-inositol conversion.</title>
        <authorList>
            <person name="Wang Y."/>
        </authorList>
    </citation>
    <scope>NUCLEOTIDE SEQUENCE [LARGE SCALE GENOMIC DNA]</scope>
    <source>
        <strain evidence="1 2">H3510</strain>
    </source>
</reference>
<protein>
    <submittedName>
        <fullName evidence="1">RebB family R body protein</fullName>
    </submittedName>
</protein>
<dbReference type="InterPro" id="IPR021070">
    <property type="entry name" value="Killing_trait_RebB"/>
</dbReference>
<dbReference type="Proteomes" id="UP001385499">
    <property type="component" value="Unassembled WGS sequence"/>
</dbReference>
<sequence length="96" mass="9813">MGAGSGSPKARQTQAGLEVNMVDSVNAQITDAVTQTNVKVVAESPAQALASLYQVASHASGLSIQNAVHSQQAMNQITTAVVSKACQLIMDIGESS</sequence>
<gene>
    <name evidence="1" type="ORF">V6575_11770</name>
</gene>
<organism evidence="1 2">
    <name type="scientific">Roseibium algae</name>
    <dbReference type="NCBI Taxonomy" id="3123038"/>
    <lineage>
        <taxon>Bacteria</taxon>
        <taxon>Pseudomonadati</taxon>
        <taxon>Pseudomonadota</taxon>
        <taxon>Alphaproteobacteria</taxon>
        <taxon>Hyphomicrobiales</taxon>
        <taxon>Stappiaceae</taxon>
        <taxon>Roseibium</taxon>
    </lineage>
</organism>
<dbReference type="RefSeq" id="WP_340274531.1">
    <property type="nucleotide sequence ID" value="NZ_JBAKIA010000006.1"/>
</dbReference>
<dbReference type="Pfam" id="PF11747">
    <property type="entry name" value="RebB"/>
    <property type="match status" value="1"/>
</dbReference>
<evidence type="ECO:0000313" key="2">
    <source>
        <dbReference type="Proteomes" id="UP001385499"/>
    </source>
</evidence>
<evidence type="ECO:0000313" key="1">
    <source>
        <dbReference type="EMBL" id="MEJ8474764.1"/>
    </source>
</evidence>
<proteinExistence type="predicted"/>
<comment type="caution">
    <text evidence="1">The sequence shown here is derived from an EMBL/GenBank/DDBJ whole genome shotgun (WGS) entry which is preliminary data.</text>
</comment>
<keyword evidence="2" id="KW-1185">Reference proteome</keyword>
<name>A0ABU8TKU9_9HYPH</name>
<dbReference type="EMBL" id="JBAKIA010000006">
    <property type="protein sequence ID" value="MEJ8474764.1"/>
    <property type="molecule type" value="Genomic_DNA"/>
</dbReference>
<accession>A0ABU8TKU9</accession>